<keyword evidence="1" id="KW-0732">Signal</keyword>
<reference evidence="2 3" key="1">
    <citation type="journal article" date="2020" name="Nature">
        <title>Six reference-quality genomes reveal evolution of bat adaptations.</title>
        <authorList>
            <person name="Jebb D."/>
            <person name="Huang Z."/>
            <person name="Pippel M."/>
            <person name="Hughes G.M."/>
            <person name="Lavrichenko K."/>
            <person name="Devanna P."/>
            <person name="Winkler S."/>
            <person name="Jermiin L.S."/>
            <person name="Skirmuntt E.C."/>
            <person name="Katzourakis A."/>
            <person name="Burkitt-Gray L."/>
            <person name="Ray D.A."/>
            <person name="Sullivan K.A.M."/>
            <person name="Roscito J.G."/>
            <person name="Kirilenko B.M."/>
            <person name="Davalos L.M."/>
            <person name="Corthals A.P."/>
            <person name="Power M.L."/>
            <person name="Jones G."/>
            <person name="Ransome R.D."/>
            <person name="Dechmann D.K.N."/>
            <person name="Locatelli A.G."/>
            <person name="Puechmaille S.J."/>
            <person name="Fedrigo O."/>
            <person name="Jarvis E.D."/>
            <person name="Hiller M."/>
            <person name="Vernes S.C."/>
            <person name="Myers E.W."/>
            <person name="Teeling E.C."/>
        </authorList>
    </citation>
    <scope>NUCLEOTIDE SEQUENCE [LARGE SCALE GENOMIC DNA]</scope>
    <source>
        <strain evidence="2">MRouAeg1</strain>
        <tissue evidence="2">Muscle</tissue>
    </source>
</reference>
<keyword evidence="3" id="KW-1185">Reference proteome</keyword>
<feature type="signal peptide" evidence="1">
    <location>
        <begin position="1"/>
        <end position="21"/>
    </location>
</feature>
<gene>
    <name evidence="2" type="ORF">HJG63_008760</name>
</gene>
<accession>A0A7J8D6S9</accession>
<comment type="caution">
    <text evidence="2">The sequence shown here is derived from an EMBL/GenBank/DDBJ whole genome shotgun (WGS) entry which is preliminary data.</text>
</comment>
<evidence type="ECO:0000256" key="1">
    <source>
        <dbReference type="SAM" id="SignalP"/>
    </source>
</evidence>
<evidence type="ECO:0000313" key="3">
    <source>
        <dbReference type="Proteomes" id="UP000593571"/>
    </source>
</evidence>
<dbReference type="EMBL" id="JACASE010000013">
    <property type="protein sequence ID" value="KAF6418736.1"/>
    <property type="molecule type" value="Genomic_DNA"/>
</dbReference>
<protein>
    <recommendedName>
        <fullName evidence="4">Cilia and flagella associated protein 43</fullName>
    </recommendedName>
</protein>
<name>A0A7J8D6S9_ROUAE</name>
<dbReference type="Proteomes" id="UP000593571">
    <property type="component" value="Unassembled WGS sequence"/>
</dbReference>
<sequence>MHFGWLHWQLVSFWDSWEIFASAPKALVLSTNSFSLTDCQQAFPCGIVTSDGIVYLMPCRTAILIFSKHLSRDASTSNTEISSASRFLNKNSGPEVLWALVFQCKGPLRICRGGAHPAVPSLQTNH</sequence>
<proteinExistence type="predicted"/>
<evidence type="ECO:0008006" key="4">
    <source>
        <dbReference type="Google" id="ProtNLM"/>
    </source>
</evidence>
<dbReference type="AlphaFoldDB" id="A0A7J8D6S9"/>
<organism evidence="2 3">
    <name type="scientific">Rousettus aegyptiacus</name>
    <name type="common">Egyptian fruit bat</name>
    <name type="synonym">Pteropus aegyptiacus</name>
    <dbReference type="NCBI Taxonomy" id="9407"/>
    <lineage>
        <taxon>Eukaryota</taxon>
        <taxon>Metazoa</taxon>
        <taxon>Chordata</taxon>
        <taxon>Craniata</taxon>
        <taxon>Vertebrata</taxon>
        <taxon>Euteleostomi</taxon>
        <taxon>Mammalia</taxon>
        <taxon>Eutheria</taxon>
        <taxon>Laurasiatheria</taxon>
        <taxon>Chiroptera</taxon>
        <taxon>Yinpterochiroptera</taxon>
        <taxon>Pteropodoidea</taxon>
        <taxon>Pteropodidae</taxon>
        <taxon>Rousettinae</taxon>
        <taxon>Rousettus</taxon>
    </lineage>
</organism>
<evidence type="ECO:0000313" key="2">
    <source>
        <dbReference type="EMBL" id="KAF6418736.1"/>
    </source>
</evidence>
<feature type="chain" id="PRO_5029620768" description="Cilia and flagella associated protein 43" evidence="1">
    <location>
        <begin position="22"/>
        <end position="126"/>
    </location>
</feature>